<evidence type="ECO:0000313" key="4">
    <source>
        <dbReference type="EMBL" id="CAF1156973.1"/>
    </source>
</evidence>
<keyword evidence="8" id="KW-1185">Reference proteome</keyword>
<evidence type="ECO:0000256" key="2">
    <source>
        <dbReference type="ARBA" id="ARBA00022803"/>
    </source>
</evidence>
<evidence type="ECO:0008006" key="9">
    <source>
        <dbReference type="Google" id="ProtNLM"/>
    </source>
</evidence>
<proteinExistence type="predicted"/>
<dbReference type="InterPro" id="IPR011990">
    <property type="entry name" value="TPR-like_helical_dom_sf"/>
</dbReference>
<evidence type="ECO:0000313" key="7">
    <source>
        <dbReference type="EMBL" id="CAF4149151.1"/>
    </source>
</evidence>
<dbReference type="Pfam" id="PF13424">
    <property type="entry name" value="TPR_12"/>
    <property type="match status" value="2"/>
</dbReference>
<dbReference type="Proteomes" id="UP000663829">
    <property type="component" value="Unassembled WGS sequence"/>
</dbReference>
<feature type="repeat" description="TPR" evidence="3">
    <location>
        <begin position="193"/>
        <end position="226"/>
    </location>
</feature>
<dbReference type="EMBL" id="CAJOBA010043424">
    <property type="protein sequence ID" value="CAF4149151.1"/>
    <property type="molecule type" value="Genomic_DNA"/>
</dbReference>
<protein>
    <recommendedName>
        <fullName evidence="9">Kinesin light chain</fullName>
    </recommendedName>
</protein>
<comment type="caution">
    <text evidence="4">The sequence shown here is derived from an EMBL/GenBank/DDBJ whole genome shotgun (WGS) entry which is preliminary data.</text>
</comment>
<dbReference type="Proteomes" id="UP000677228">
    <property type="component" value="Unassembled WGS sequence"/>
</dbReference>
<dbReference type="EMBL" id="CAJNOQ010007076">
    <property type="protein sequence ID" value="CAF1156973.1"/>
    <property type="molecule type" value="Genomic_DNA"/>
</dbReference>
<dbReference type="PROSITE" id="PS50005">
    <property type="entry name" value="TPR"/>
    <property type="match status" value="2"/>
</dbReference>
<sequence length="313" mass="35779">MSTRLRESFGGTRVISLLRQTPSLSTRPSSLEQRQRWHAHRLSWSADGDRRVRYTSSECGWLSVNERFLVDIEQPRFDKLGSGIWTVKLVLNGDEDIELRRLIDLTKKEIQGSNDFFSLGSLLMKMGEHDKAEEFYLMMLKTSSPNDGGIGAIYNKIGLSYWERRNNAQALLYYNKSLDIYKKCLPADSASLAAVYADIGAVYKAEGDLDQALMNMEKALKIQEKSLSPDDPGLATMYNNIGVVYHEKKEYYKTLEYFLKSLNIQQVVLPPNHPTLATTYNNIASGHYVRSEYAQAPKYMQMILKIQLRLLPL</sequence>
<dbReference type="EMBL" id="CAJNOK010021795">
    <property type="protein sequence ID" value="CAF1337795.1"/>
    <property type="molecule type" value="Genomic_DNA"/>
</dbReference>
<dbReference type="SUPFAM" id="SSF48452">
    <property type="entry name" value="TPR-like"/>
    <property type="match status" value="1"/>
</dbReference>
<keyword evidence="1" id="KW-0677">Repeat</keyword>
<dbReference type="SMART" id="SM00028">
    <property type="entry name" value="TPR"/>
    <property type="match status" value="4"/>
</dbReference>
<keyword evidence="2 3" id="KW-0802">TPR repeat</keyword>
<dbReference type="InterPro" id="IPR019734">
    <property type="entry name" value="TPR_rpt"/>
</dbReference>
<dbReference type="PANTHER" id="PTHR45641">
    <property type="entry name" value="TETRATRICOPEPTIDE REPEAT PROTEIN (AFU_ORTHOLOGUE AFUA_6G03870)"/>
    <property type="match status" value="1"/>
</dbReference>
<dbReference type="OrthoDB" id="5986190at2759"/>
<dbReference type="Proteomes" id="UP000682733">
    <property type="component" value="Unassembled WGS sequence"/>
</dbReference>
<accession>A0A814TAT3</accession>
<evidence type="ECO:0000256" key="3">
    <source>
        <dbReference type="PROSITE-ProRule" id="PRU00339"/>
    </source>
</evidence>
<reference evidence="4" key="1">
    <citation type="submission" date="2021-02" db="EMBL/GenBank/DDBJ databases">
        <authorList>
            <person name="Nowell W R."/>
        </authorList>
    </citation>
    <scope>NUCLEOTIDE SEQUENCE</scope>
</reference>
<dbReference type="Proteomes" id="UP000681722">
    <property type="component" value="Unassembled WGS sequence"/>
</dbReference>
<dbReference type="EMBL" id="CAJOBC010007075">
    <property type="protein sequence ID" value="CAF3920399.1"/>
    <property type="molecule type" value="Genomic_DNA"/>
</dbReference>
<gene>
    <name evidence="4" type="ORF">GPM918_LOCUS21477</name>
    <name evidence="5" type="ORF">OVA965_LOCUS30196</name>
    <name evidence="6" type="ORF">SRO942_LOCUS21474</name>
    <name evidence="7" type="ORF">TMI583_LOCUS30998</name>
</gene>
<name>A0A814TAT3_9BILA</name>
<evidence type="ECO:0000313" key="5">
    <source>
        <dbReference type="EMBL" id="CAF1337795.1"/>
    </source>
</evidence>
<dbReference type="PANTHER" id="PTHR45641:SF19">
    <property type="entry name" value="NEPHROCYSTIN-3"/>
    <property type="match status" value="1"/>
</dbReference>
<evidence type="ECO:0000313" key="8">
    <source>
        <dbReference type="Proteomes" id="UP000663829"/>
    </source>
</evidence>
<dbReference type="Gene3D" id="1.25.40.10">
    <property type="entry name" value="Tetratricopeptide repeat domain"/>
    <property type="match status" value="1"/>
</dbReference>
<feature type="repeat" description="TPR" evidence="3">
    <location>
        <begin position="235"/>
        <end position="268"/>
    </location>
</feature>
<evidence type="ECO:0000256" key="1">
    <source>
        <dbReference type="ARBA" id="ARBA00022737"/>
    </source>
</evidence>
<dbReference type="PROSITE" id="PS50293">
    <property type="entry name" value="TPR_REGION"/>
    <property type="match status" value="1"/>
</dbReference>
<dbReference type="AlphaFoldDB" id="A0A814TAT3"/>
<organism evidence="4 8">
    <name type="scientific">Didymodactylos carnosus</name>
    <dbReference type="NCBI Taxonomy" id="1234261"/>
    <lineage>
        <taxon>Eukaryota</taxon>
        <taxon>Metazoa</taxon>
        <taxon>Spiralia</taxon>
        <taxon>Gnathifera</taxon>
        <taxon>Rotifera</taxon>
        <taxon>Eurotatoria</taxon>
        <taxon>Bdelloidea</taxon>
        <taxon>Philodinida</taxon>
        <taxon>Philodinidae</taxon>
        <taxon>Didymodactylos</taxon>
    </lineage>
</organism>
<evidence type="ECO:0000313" key="6">
    <source>
        <dbReference type="EMBL" id="CAF3920399.1"/>
    </source>
</evidence>